<name>A0A2G9YTC6_9BACT</name>
<dbReference type="AlphaFoldDB" id="A0A2G9YTC6"/>
<dbReference type="Gene3D" id="3.90.950.10">
    <property type="match status" value="1"/>
</dbReference>
<dbReference type="InterPro" id="IPR029001">
    <property type="entry name" value="ITPase-like_fam"/>
</dbReference>
<dbReference type="SUPFAM" id="SSF52972">
    <property type="entry name" value="ITPase-like"/>
    <property type="match status" value="1"/>
</dbReference>
<dbReference type="PANTHER" id="PTHR43213">
    <property type="entry name" value="BIFUNCTIONAL DTTP/UTP PYROPHOSPHATASE/METHYLTRANSFERASE PROTEIN-RELATED"/>
    <property type="match status" value="1"/>
</dbReference>
<sequence length="116" mass="12763">MKNNKKLILASGSPRRTELLKRLGCKFQIVPSKIEEKINPRLSPIQNVKRLSRLKALDAASKISDGIIIAADSIVVLNGEILGKPKDMKDAEKMFQKLSSKEHLAITGVTVIDAET</sequence>
<proteinExistence type="predicted"/>
<keyword evidence="2" id="KW-0378">Hydrolase</keyword>
<feature type="non-terminal residue" evidence="3">
    <location>
        <position position="116"/>
    </location>
</feature>
<dbReference type="Pfam" id="PF02545">
    <property type="entry name" value="Maf"/>
    <property type="match status" value="1"/>
</dbReference>
<comment type="cofactor">
    <cofactor evidence="1">
        <name>a divalent metal cation</name>
        <dbReference type="ChEBI" id="CHEBI:60240"/>
    </cofactor>
</comment>
<evidence type="ECO:0000256" key="1">
    <source>
        <dbReference type="ARBA" id="ARBA00001968"/>
    </source>
</evidence>
<dbReference type="GO" id="GO:0047429">
    <property type="term" value="F:nucleoside triphosphate diphosphatase activity"/>
    <property type="evidence" value="ECO:0007669"/>
    <property type="project" value="InterPro"/>
</dbReference>
<accession>A0A2G9YTC6</accession>
<reference evidence="3 4" key="1">
    <citation type="submission" date="2017-09" db="EMBL/GenBank/DDBJ databases">
        <title>Depth-based differentiation of microbial function through sediment-hosted aquifers and enrichment of novel symbionts in the deep terrestrial subsurface.</title>
        <authorList>
            <person name="Probst A.J."/>
            <person name="Ladd B."/>
            <person name="Jarett J.K."/>
            <person name="Geller-Mcgrath D.E."/>
            <person name="Sieber C.M."/>
            <person name="Emerson J.B."/>
            <person name="Anantharaman K."/>
            <person name="Thomas B.C."/>
            <person name="Malmstrom R."/>
            <person name="Stieglmeier M."/>
            <person name="Klingl A."/>
            <person name="Woyke T."/>
            <person name="Ryan C.M."/>
            <person name="Banfield J.F."/>
        </authorList>
    </citation>
    <scope>NUCLEOTIDE SEQUENCE [LARGE SCALE GENOMIC DNA]</scope>
    <source>
        <strain evidence="3">CG23_combo_of_CG06-09_8_20_14_all_39_25</strain>
    </source>
</reference>
<comment type="caution">
    <text evidence="3">The sequence shown here is derived from an EMBL/GenBank/DDBJ whole genome shotgun (WGS) entry which is preliminary data.</text>
</comment>
<evidence type="ECO:0000313" key="3">
    <source>
        <dbReference type="EMBL" id="PIP22429.1"/>
    </source>
</evidence>
<dbReference type="Proteomes" id="UP000229054">
    <property type="component" value="Unassembled WGS sequence"/>
</dbReference>
<dbReference type="EMBL" id="PCRN01000024">
    <property type="protein sequence ID" value="PIP22429.1"/>
    <property type="molecule type" value="Genomic_DNA"/>
</dbReference>
<evidence type="ECO:0000313" key="4">
    <source>
        <dbReference type="Proteomes" id="UP000229054"/>
    </source>
</evidence>
<dbReference type="PANTHER" id="PTHR43213:SF5">
    <property type="entry name" value="BIFUNCTIONAL DTTP_UTP PYROPHOSPHATASE_METHYLTRANSFERASE PROTEIN-RELATED"/>
    <property type="match status" value="1"/>
</dbReference>
<gene>
    <name evidence="3" type="ORF">COX38_00595</name>
</gene>
<protein>
    <submittedName>
        <fullName evidence="3">Septum formation inhibitor Maf</fullName>
    </submittedName>
</protein>
<organism evidence="3 4">
    <name type="scientific">Candidatus Nealsonbacteria bacterium CG23_combo_of_CG06-09_8_20_14_all_39_25</name>
    <dbReference type="NCBI Taxonomy" id="1974723"/>
    <lineage>
        <taxon>Bacteria</taxon>
        <taxon>Candidatus Nealsoniibacteriota</taxon>
    </lineage>
</organism>
<dbReference type="InterPro" id="IPR003697">
    <property type="entry name" value="Maf-like"/>
</dbReference>
<evidence type="ECO:0000256" key="2">
    <source>
        <dbReference type="ARBA" id="ARBA00022801"/>
    </source>
</evidence>